<dbReference type="SUPFAM" id="SSF57756">
    <property type="entry name" value="Retrovirus zinc finger-like domains"/>
    <property type="match status" value="1"/>
</dbReference>
<dbReference type="PROSITE" id="PS50158">
    <property type="entry name" value="ZF_CCHC"/>
    <property type="match status" value="1"/>
</dbReference>
<organism evidence="22 23">
    <name type="scientific">Araneus ventricosus</name>
    <name type="common">Orbweaver spider</name>
    <name type="synonym">Epeira ventricosa</name>
    <dbReference type="NCBI Taxonomy" id="182803"/>
    <lineage>
        <taxon>Eukaryota</taxon>
        <taxon>Metazoa</taxon>
        <taxon>Ecdysozoa</taxon>
        <taxon>Arthropoda</taxon>
        <taxon>Chelicerata</taxon>
        <taxon>Arachnida</taxon>
        <taxon>Araneae</taxon>
        <taxon>Araneomorphae</taxon>
        <taxon>Entelegynae</taxon>
        <taxon>Araneoidea</taxon>
        <taxon>Araneidae</taxon>
        <taxon>Araneus</taxon>
    </lineage>
</organism>
<protein>
    <submittedName>
        <fullName evidence="22">Retrovirus-related Pol polyprotein from transposon TNT 1-94</fullName>
    </submittedName>
</protein>
<keyword evidence="13" id="KW-0695">RNA-directed DNA polymerase</keyword>
<dbReference type="InterPro" id="IPR043502">
    <property type="entry name" value="DNA/RNA_pol_sf"/>
</dbReference>
<dbReference type="Gene3D" id="4.10.60.10">
    <property type="entry name" value="Zinc finger, CCHC-type"/>
    <property type="match status" value="1"/>
</dbReference>
<keyword evidence="7" id="KW-0064">Aspartyl protease</keyword>
<evidence type="ECO:0000256" key="16">
    <source>
        <dbReference type="ARBA" id="ARBA00023172"/>
    </source>
</evidence>
<evidence type="ECO:0000256" key="13">
    <source>
        <dbReference type="ARBA" id="ARBA00022918"/>
    </source>
</evidence>
<comment type="caution">
    <text evidence="22">The sequence shown here is derived from an EMBL/GenBank/DDBJ whole genome shotgun (WGS) entry which is preliminary data.</text>
</comment>
<dbReference type="InterPro" id="IPR013103">
    <property type="entry name" value="RVT_2"/>
</dbReference>
<dbReference type="InterPro" id="IPR054722">
    <property type="entry name" value="PolX-like_BBD"/>
</dbReference>
<keyword evidence="18" id="KW-0863">Zinc-finger</keyword>
<dbReference type="SMART" id="SM00343">
    <property type="entry name" value="ZnF_C2HC"/>
    <property type="match status" value="2"/>
</dbReference>
<keyword evidence="16" id="KW-0233">DNA recombination</keyword>
<proteinExistence type="predicted"/>
<dbReference type="PANTHER" id="PTHR42648">
    <property type="entry name" value="TRANSPOSASE, PUTATIVE-RELATED"/>
    <property type="match status" value="1"/>
</dbReference>
<dbReference type="Pfam" id="PF00665">
    <property type="entry name" value="rve"/>
    <property type="match status" value="1"/>
</dbReference>
<evidence type="ECO:0000256" key="11">
    <source>
        <dbReference type="ARBA" id="ARBA00022842"/>
    </source>
</evidence>
<dbReference type="GO" id="GO:0004190">
    <property type="term" value="F:aspartic-type endopeptidase activity"/>
    <property type="evidence" value="ECO:0007669"/>
    <property type="project" value="UniProtKB-KW"/>
</dbReference>
<keyword evidence="17" id="KW-0511">Multifunctional enzyme</keyword>
<dbReference type="GO" id="GO:0008270">
    <property type="term" value="F:zinc ion binding"/>
    <property type="evidence" value="ECO:0007669"/>
    <property type="project" value="UniProtKB-KW"/>
</dbReference>
<dbReference type="InterPro" id="IPR012337">
    <property type="entry name" value="RNaseH-like_sf"/>
</dbReference>
<evidence type="ECO:0000256" key="15">
    <source>
        <dbReference type="ARBA" id="ARBA00023113"/>
    </source>
</evidence>
<dbReference type="EMBL" id="BGPR01015452">
    <property type="protein sequence ID" value="GBN69286.1"/>
    <property type="molecule type" value="Genomic_DNA"/>
</dbReference>
<evidence type="ECO:0000313" key="23">
    <source>
        <dbReference type="Proteomes" id="UP000499080"/>
    </source>
</evidence>
<dbReference type="InterPro" id="IPR039537">
    <property type="entry name" value="Retrotran_Ty1/copia-like"/>
</dbReference>
<dbReference type="GO" id="GO:0003676">
    <property type="term" value="F:nucleic acid binding"/>
    <property type="evidence" value="ECO:0007669"/>
    <property type="project" value="InterPro"/>
</dbReference>
<keyword evidence="3" id="KW-0645">Protease</keyword>
<evidence type="ECO:0000256" key="9">
    <source>
        <dbReference type="ARBA" id="ARBA00022801"/>
    </source>
</evidence>
<evidence type="ECO:0000256" key="14">
    <source>
        <dbReference type="ARBA" id="ARBA00022932"/>
    </source>
</evidence>
<keyword evidence="15" id="KW-0917">Virion maturation</keyword>
<keyword evidence="14" id="KW-0239">DNA-directed DNA polymerase</keyword>
<dbReference type="GO" id="GO:0042575">
    <property type="term" value="C:DNA polymerase complex"/>
    <property type="evidence" value="ECO:0007669"/>
    <property type="project" value="UniProtKB-ARBA"/>
</dbReference>
<evidence type="ECO:0000256" key="19">
    <source>
        <dbReference type="SAM" id="MobiDB-lite"/>
    </source>
</evidence>
<evidence type="ECO:0000256" key="5">
    <source>
        <dbReference type="ARBA" id="ARBA00022723"/>
    </source>
</evidence>
<dbReference type="GO" id="GO:0006310">
    <property type="term" value="P:DNA recombination"/>
    <property type="evidence" value="ECO:0007669"/>
    <property type="project" value="UniProtKB-KW"/>
</dbReference>
<evidence type="ECO:0000256" key="2">
    <source>
        <dbReference type="ARBA" id="ARBA00022612"/>
    </source>
</evidence>
<keyword evidence="18" id="KW-0862">Zinc</keyword>
<evidence type="ECO:0000256" key="18">
    <source>
        <dbReference type="PROSITE-ProRule" id="PRU00047"/>
    </source>
</evidence>
<dbReference type="InterPro" id="IPR036875">
    <property type="entry name" value="Znf_CCHC_sf"/>
</dbReference>
<reference evidence="22 23" key="1">
    <citation type="journal article" date="2019" name="Sci. Rep.">
        <title>Orb-weaving spider Araneus ventricosus genome elucidates the spidroin gene catalogue.</title>
        <authorList>
            <person name="Kono N."/>
            <person name="Nakamura H."/>
            <person name="Ohtoshi R."/>
            <person name="Moran D.A.P."/>
            <person name="Shinohara A."/>
            <person name="Yoshida Y."/>
            <person name="Fujiwara M."/>
            <person name="Mori M."/>
            <person name="Tomita M."/>
            <person name="Arakawa K."/>
        </authorList>
    </citation>
    <scope>NUCLEOTIDE SEQUENCE [LARGE SCALE GENOMIC DNA]</scope>
</reference>
<keyword evidence="2" id="KW-1188">Viral release from host cell</keyword>
<keyword evidence="4" id="KW-0540">Nuclease</keyword>
<dbReference type="Gene3D" id="3.30.420.10">
    <property type="entry name" value="Ribonuclease H-like superfamily/Ribonuclease H"/>
    <property type="match status" value="1"/>
</dbReference>
<dbReference type="GO" id="GO:0006508">
    <property type="term" value="P:proteolysis"/>
    <property type="evidence" value="ECO:0007669"/>
    <property type="project" value="UniProtKB-KW"/>
</dbReference>
<keyword evidence="5" id="KW-0479">Metal-binding</keyword>
<keyword evidence="8" id="KW-0255">Endonuclease</keyword>
<dbReference type="GO" id="GO:0015074">
    <property type="term" value="P:DNA integration"/>
    <property type="evidence" value="ECO:0007669"/>
    <property type="project" value="UniProtKB-KW"/>
</dbReference>
<gene>
    <name evidence="22" type="primary">POLX_1789</name>
    <name evidence="22" type="ORF">AVEN_80334_1</name>
</gene>
<dbReference type="OrthoDB" id="413361at2759"/>
<dbReference type="Pfam" id="PF14223">
    <property type="entry name" value="Retrotran_gag_2"/>
    <property type="match status" value="1"/>
</dbReference>
<keyword evidence="6" id="KW-0547">Nucleotide-binding</keyword>
<dbReference type="PANTHER" id="PTHR42648:SF11">
    <property type="entry name" value="TRANSPOSON TY4-P GAG-POL POLYPROTEIN"/>
    <property type="match status" value="1"/>
</dbReference>
<evidence type="ECO:0000256" key="10">
    <source>
        <dbReference type="ARBA" id="ARBA00022840"/>
    </source>
</evidence>
<evidence type="ECO:0000256" key="17">
    <source>
        <dbReference type="ARBA" id="ARBA00023268"/>
    </source>
</evidence>
<feature type="compositionally biased region" description="Polar residues" evidence="19">
    <location>
        <begin position="533"/>
        <end position="544"/>
    </location>
</feature>
<dbReference type="GO" id="GO:0003964">
    <property type="term" value="F:RNA-directed DNA polymerase activity"/>
    <property type="evidence" value="ECO:0007669"/>
    <property type="project" value="UniProtKB-KW"/>
</dbReference>
<keyword evidence="14" id="KW-0548">Nucleotidyltransferase</keyword>
<keyword evidence="12" id="KW-0229">DNA integration</keyword>
<dbReference type="Pfam" id="PF22936">
    <property type="entry name" value="Pol_BBD"/>
    <property type="match status" value="1"/>
</dbReference>
<keyword evidence="9" id="KW-0378">Hydrolase</keyword>
<dbReference type="InterPro" id="IPR036397">
    <property type="entry name" value="RNaseH_sf"/>
</dbReference>
<evidence type="ECO:0000259" key="21">
    <source>
        <dbReference type="PROSITE" id="PS50994"/>
    </source>
</evidence>
<dbReference type="GO" id="GO:0003887">
    <property type="term" value="F:DNA-directed DNA polymerase activity"/>
    <property type="evidence" value="ECO:0007669"/>
    <property type="project" value="UniProtKB-KW"/>
</dbReference>
<dbReference type="Proteomes" id="UP000499080">
    <property type="component" value="Unassembled WGS sequence"/>
</dbReference>
<feature type="region of interest" description="Disordered" evidence="19">
    <location>
        <begin position="532"/>
        <end position="585"/>
    </location>
</feature>
<evidence type="ECO:0000259" key="20">
    <source>
        <dbReference type="PROSITE" id="PS50158"/>
    </source>
</evidence>
<dbReference type="InterPro" id="IPR001878">
    <property type="entry name" value="Znf_CCHC"/>
</dbReference>
<name>A0A4Y2R1D5_ARAVE</name>
<dbReference type="SUPFAM" id="SSF56672">
    <property type="entry name" value="DNA/RNA polymerases"/>
    <property type="match status" value="1"/>
</dbReference>
<feature type="compositionally biased region" description="Acidic residues" evidence="19">
    <location>
        <begin position="545"/>
        <end position="558"/>
    </location>
</feature>
<comment type="function">
    <text evidence="1">The aspartyl protease (PR) mediates the proteolytic cleavages of the Gag and Gag-Pol polyproteins after assembly of the VLP.</text>
</comment>
<evidence type="ECO:0000256" key="8">
    <source>
        <dbReference type="ARBA" id="ARBA00022759"/>
    </source>
</evidence>
<feature type="domain" description="CCHC-type" evidence="20">
    <location>
        <begin position="118"/>
        <end position="132"/>
    </location>
</feature>
<evidence type="ECO:0000256" key="3">
    <source>
        <dbReference type="ARBA" id="ARBA00022670"/>
    </source>
</evidence>
<keyword evidence="11" id="KW-0460">Magnesium</keyword>
<accession>A0A4Y2R1D5</accession>
<evidence type="ECO:0000256" key="6">
    <source>
        <dbReference type="ARBA" id="ARBA00022741"/>
    </source>
</evidence>
<dbReference type="PROSITE" id="PS50994">
    <property type="entry name" value="INTEGRASE"/>
    <property type="match status" value="1"/>
</dbReference>
<evidence type="ECO:0000256" key="12">
    <source>
        <dbReference type="ARBA" id="ARBA00022908"/>
    </source>
</evidence>
<dbReference type="GO" id="GO:0004519">
    <property type="term" value="F:endonuclease activity"/>
    <property type="evidence" value="ECO:0007669"/>
    <property type="project" value="UniProtKB-KW"/>
</dbReference>
<keyword evidence="23" id="KW-1185">Reference proteome</keyword>
<feature type="domain" description="Integrase catalytic" evidence="21">
    <location>
        <begin position="331"/>
        <end position="433"/>
    </location>
</feature>
<keyword evidence="14" id="KW-0808">Transferase</keyword>
<evidence type="ECO:0000256" key="4">
    <source>
        <dbReference type="ARBA" id="ARBA00022722"/>
    </source>
</evidence>
<dbReference type="InterPro" id="IPR057670">
    <property type="entry name" value="SH3_retrovirus"/>
</dbReference>
<evidence type="ECO:0000256" key="1">
    <source>
        <dbReference type="ARBA" id="ARBA00002180"/>
    </source>
</evidence>
<evidence type="ECO:0000313" key="22">
    <source>
        <dbReference type="EMBL" id="GBN69286.1"/>
    </source>
</evidence>
<dbReference type="InterPro" id="IPR001584">
    <property type="entry name" value="Integrase_cat-core"/>
</dbReference>
<dbReference type="Pfam" id="PF25597">
    <property type="entry name" value="SH3_retrovirus"/>
    <property type="match status" value="1"/>
</dbReference>
<sequence length="834" mass="95337">MRQHIDEILKLVLDLRVSGAKVSDIDFIVYILMSLPKEYESVKVALKNQPKVNLTLEFVTQGLIDSETLMNDSKFVDKSSIKYLSDNVTFVAEYKKIICRFCSKKGHTSKFCRLKSSKCFSCGKAGHYKRDCLVSMTAADSGARHSAYEITFAAGTLSEDKLFIIDSGATSHMCSRKEWSSSLEPASGIIKCASKSAVLQVEGIGIIREEISNNVNLNLKDVLYVPDLNRQLLSVQKIEAAGFCVIFKKEEVFLEKENKCLLFGHRKNCGQHINDFIPHCETALKSDIDYLWHRRCGHSCNQALKRLGLPTISSLCEFFTRAPVGEGSRRREAVPMVMIHTNICGPIEPKTFAGEQYFMTVIDDYSRFTEVRLLKRKSDTASELKTFCQLNPSAKKIRCDNGKEYVDGEFLKFANEAGIKIDPSPPYTPCLIGGFAALTADYINNRMPNTFIDGHTPYYLKYNTHADLKNLRVFGCDAYTLIPNSKRKKLDDKCKKMLFIDYSSMGYRLLYPTTKRIIISKNLKFNEEKKSSNDFNYVSPNTDGSELDAENESEESETDIFVPSTEQSEDTSEGTVRKSSREKKHPIRFPESEIYQAMLSQEKTLKFDDISTLPHSEQQNWKAALDEEMESMKENDVWDLEKLPMDRKAISCRWVLRKKRDDKYEARLVARTFMQKEGVNYFETFSPVISMPALRLLLIIMLNKKSNVFVLDVKTAFLNGELNETIYMYQPKGYDDNTGRKCKLKKSLYGLKQAPRQWYQKFLNFVNKLGFKQLSSESCIFIRQVNSKKIFMALYVDDLLLGGSDIQEINVTFDMLSKEFKMSKSEKASEFLGI</sequence>
<keyword evidence="10" id="KW-0067">ATP-binding</keyword>
<dbReference type="Pfam" id="PF07727">
    <property type="entry name" value="RVT_2"/>
    <property type="match status" value="1"/>
</dbReference>
<dbReference type="SUPFAM" id="SSF53098">
    <property type="entry name" value="Ribonuclease H-like"/>
    <property type="match status" value="1"/>
</dbReference>
<evidence type="ECO:0000256" key="7">
    <source>
        <dbReference type="ARBA" id="ARBA00022750"/>
    </source>
</evidence>
<dbReference type="GO" id="GO:0005524">
    <property type="term" value="F:ATP binding"/>
    <property type="evidence" value="ECO:0007669"/>
    <property type="project" value="UniProtKB-KW"/>
</dbReference>
<dbReference type="AlphaFoldDB" id="A0A4Y2R1D5"/>